<proteinExistence type="predicted"/>
<keyword evidence="2" id="KW-1185">Reference proteome</keyword>
<protein>
    <submittedName>
        <fullName evidence="1">Uncharacterized protein</fullName>
    </submittedName>
</protein>
<gene>
    <name evidence="1" type="ORF">NSP04_05730</name>
</gene>
<dbReference type="EMBL" id="JANKHG010000016">
    <property type="protein sequence ID" value="MCR2746140.1"/>
    <property type="molecule type" value="Genomic_DNA"/>
</dbReference>
<accession>A0ABT1XFU0</accession>
<evidence type="ECO:0000313" key="1">
    <source>
        <dbReference type="EMBL" id="MCR2746140.1"/>
    </source>
</evidence>
<dbReference type="Proteomes" id="UP001165267">
    <property type="component" value="Unassembled WGS sequence"/>
</dbReference>
<name>A0ABT1XFU0_9BURK</name>
<evidence type="ECO:0000313" key="2">
    <source>
        <dbReference type="Proteomes" id="UP001165267"/>
    </source>
</evidence>
<comment type="caution">
    <text evidence="1">The sequence shown here is derived from an EMBL/GenBank/DDBJ whole genome shotgun (WGS) entry which is preliminary data.</text>
</comment>
<reference evidence="1" key="1">
    <citation type="submission" date="2022-07" db="EMBL/GenBank/DDBJ databases">
        <authorList>
            <person name="Xamxidin M."/>
        </authorList>
    </citation>
    <scope>NUCLEOTIDE SEQUENCE</scope>
    <source>
        <strain evidence="1">YS8-69</strain>
    </source>
</reference>
<organism evidence="1 2">
    <name type="scientific">Limnobacter parvus</name>
    <dbReference type="NCBI Taxonomy" id="2939690"/>
    <lineage>
        <taxon>Bacteria</taxon>
        <taxon>Pseudomonadati</taxon>
        <taxon>Pseudomonadota</taxon>
        <taxon>Betaproteobacteria</taxon>
        <taxon>Burkholderiales</taxon>
        <taxon>Burkholderiaceae</taxon>
        <taxon>Limnobacter</taxon>
    </lineage>
</organism>
<sequence>MHISDQYGQVDRGVQDLALPDLSSPSDSWTEGARQKELNERGAYIHRFKDQSSLNSMIAAVKKISEDNICTPCTLVGPSLCRSYNHYVWEGCAALLFSPAMNIVLSYKGDIYSDRLKNEPNLSHSNFKSGQAGRKESLELFSDAVRSKFNGYAATSSAFKGRRTKKLNLVVSASHHVAKTQEMEKRANLYFIPPEDFPAINLDVSSKYLILDLCERYSDYQLPCKPVLQTKAQVLEFIDTVTQINPSLLPFLRAARIKISTFKDDSVVHLYFENAKHASNKQSHESSYADFMKWQFKNSQTGSNLLTHSDKSTTLTPNEVLGMPSTEDLVGLLIDPSTSKSFDQALATLKHLRESRTSNWASVAQSVPPFTHLISHLDHGTLIQLGWSKMIIPYSTEGLTEYCTTGKITAIDGYKFGPDYFLLLHRIASNSILVFSKEHRTVDLLFVKPNVISNFSSILSGGGKTLLFEAVEQGNIHTETLRLFCHLDRLGTGNFSRVREAHENPHANPRHKSTLEKLIILDDQKADEDLKNLLTAQINRIERSAFRKCGDHRTVKYRAGFEDQGIFEFNPSLGSLSLTEGVRKFDNGTRLIGVFKPDSDMKRGGG</sequence>